<dbReference type="SMART" id="SM00471">
    <property type="entry name" value="HDc"/>
    <property type="match status" value="1"/>
</dbReference>
<dbReference type="InterPro" id="IPR004095">
    <property type="entry name" value="TGS"/>
</dbReference>
<dbReference type="PROSITE" id="PS51880">
    <property type="entry name" value="TGS"/>
    <property type="match status" value="1"/>
</dbReference>
<dbReference type="InterPro" id="IPR012675">
    <property type="entry name" value="Beta-grasp_dom_sf"/>
</dbReference>
<protein>
    <submittedName>
        <fullName evidence="3">RelA/SpoT family protein</fullName>
    </submittedName>
</protein>
<evidence type="ECO:0000256" key="1">
    <source>
        <dbReference type="ARBA" id="ARBA00007476"/>
    </source>
</evidence>
<reference evidence="3 4" key="1">
    <citation type="submission" date="2013-04" db="EMBL/GenBank/DDBJ databases">
        <title>The Genome Sequence of Parabacteroides goldsteinii DSM 19448.</title>
        <authorList>
            <consortium name="The Broad Institute Genomics Platform"/>
            <person name="Earl A."/>
            <person name="Ward D."/>
            <person name="Feldgarden M."/>
            <person name="Gevers D."/>
            <person name="Martens E."/>
            <person name="Sakamoto M."/>
            <person name="Benno Y."/>
            <person name="Song Y."/>
            <person name="Liu C."/>
            <person name="Lee J."/>
            <person name="Bolanos M."/>
            <person name="Vaisanen M.L."/>
            <person name="Finegold S.M."/>
            <person name="Walker B."/>
            <person name="Young S."/>
            <person name="Zeng Q."/>
            <person name="Gargeya S."/>
            <person name="Fitzgerald M."/>
            <person name="Haas B."/>
            <person name="Abouelleil A."/>
            <person name="Allen A.W."/>
            <person name="Alvarado L."/>
            <person name="Arachchi H.M."/>
            <person name="Berlin A.M."/>
            <person name="Chapman S.B."/>
            <person name="Gainer-Dewar J."/>
            <person name="Goldberg J."/>
            <person name="Griggs A."/>
            <person name="Gujja S."/>
            <person name="Hansen M."/>
            <person name="Howarth C."/>
            <person name="Imamovic A."/>
            <person name="Ireland A."/>
            <person name="Larimer J."/>
            <person name="McCowan C."/>
            <person name="Murphy C."/>
            <person name="Pearson M."/>
            <person name="Poon T.W."/>
            <person name="Priest M."/>
            <person name="Roberts A."/>
            <person name="Saif S."/>
            <person name="Shea T."/>
            <person name="Sisk P."/>
            <person name="Sykes S."/>
            <person name="Wortman J."/>
            <person name="Nusbaum C."/>
            <person name="Birren B."/>
        </authorList>
    </citation>
    <scope>NUCLEOTIDE SEQUENCE [LARGE SCALE GENOMIC DNA]</scope>
    <source>
        <strain evidence="3 4">DSM 19448</strain>
    </source>
</reference>
<dbReference type="GO" id="GO:0005886">
    <property type="term" value="C:plasma membrane"/>
    <property type="evidence" value="ECO:0007669"/>
    <property type="project" value="TreeGrafter"/>
</dbReference>
<dbReference type="CDD" id="cd00077">
    <property type="entry name" value="HDc"/>
    <property type="match status" value="1"/>
</dbReference>
<dbReference type="SMART" id="SM00954">
    <property type="entry name" value="RelA_SpoT"/>
    <property type="match status" value="1"/>
</dbReference>
<dbReference type="CDD" id="cd05399">
    <property type="entry name" value="NT_Rel-Spo_like"/>
    <property type="match status" value="1"/>
</dbReference>
<dbReference type="InterPro" id="IPR012676">
    <property type="entry name" value="TGS-like"/>
</dbReference>
<proteinExistence type="inferred from homology"/>
<dbReference type="Pfam" id="PF13291">
    <property type="entry name" value="ACT_4"/>
    <property type="match status" value="1"/>
</dbReference>
<dbReference type="Gene3D" id="1.10.3210.10">
    <property type="entry name" value="Hypothetical protein af1432"/>
    <property type="match status" value="1"/>
</dbReference>
<dbReference type="SUPFAM" id="SSF81271">
    <property type="entry name" value="TGS-like"/>
    <property type="match status" value="1"/>
</dbReference>
<dbReference type="AlphaFoldDB" id="A0A0F5IQT0"/>
<organism evidence="3 4">
    <name type="scientific">Parabacteroides goldsteinii DSM 19448 = WAL 12034</name>
    <dbReference type="NCBI Taxonomy" id="927665"/>
    <lineage>
        <taxon>Bacteria</taxon>
        <taxon>Pseudomonadati</taxon>
        <taxon>Bacteroidota</taxon>
        <taxon>Bacteroidia</taxon>
        <taxon>Bacteroidales</taxon>
        <taxon>Tannerellaceae</taxon>
        <taxon>Parabacteroides</taxon>
    </lineage>
</organism>
<accession>A0A0F5IQT0</accession>
<dbReference type="InterPro" id="IPR043519">
    <property type="entry name" value="NT_sf"/>
</dbReference>
<dbReference type="FunFam" id="1.10.3210.10:FF:000001">
    <property type="entry name" value="GTP pyrophosphokinase RelA"/>
    <property type="match status" value="1"/>
</dbReference>
<evidence type="ECO:0000313" key="3">
    <source>
        <dbReference type="EMBL" id="KKB47680.1"/>
    </source>
</evidence>
<dbReference type="InterPro" id="IPR002912">
    <property type="entry name" value="ACT_dom"/>
</dbReference>
<dbReference type="STRING" id="927665.HMPREF1535_04537"/>
<dbReference type="SUPFAM" id="SSF81301">
    <property type="entry name" value="Nucleotidyltransferase"/>
    <property type="match status" value="1"/>
</dbReference>
<dbReference type="Pfam" id="PF13328">
    <property type="entry name" value="HD_4"/>
    <property type="match status" value="1"/>
</dbReference>
<dbReference type="HOGENOM" id="CLU_012300_3_2_10"/>
<dbReference type="SUPFAM" id="SSF109604">
    <property type="entry name" value="HD-domain/PDEase-like"/>
    <property type="match status" value="1"/>
</dbReference>
<dbReference type="RefSeq" id="WP_048316164.1">
    <property type="nucleotide sequence ID" value="NZ_KQ033913.1"/>
</dbReference>
<comment type="similarity">
    <text evidence="1">Belongs to the RelA/SpoT family.</text>
</comment>
<dbReference type="PANTHER" id="PTHR21262:SF31">
    <property type="entry name" value="GTP PYROPHOSPHOKINASE"/>
    <property type="match status" value="1"/>
</dbReference>
<gene>
    <name evidence="3" type="ORF">HMPREF1535_04537</name>
</gene>
<evidence type="ECO:0000259" key="2">
    <source>
        <dbReference type="PROSITE" id="PS51880"/>
    </source>
</evidence>
<dbReference type="Pfam" id="PF02824">
    <property type="entry name" value="TGS"/>
    <property type="match status" value="1"/>
</dbReference>
<dbReference type="InterPro" id="IPR007685">
    <property type="entry name" value="RelA_SpoT"/>
</dbReference>
<dbReference type="Pfam" id="PF04607">
    <property type="entry name" value="RelA_SpoT"/>
    <property type="match status" value="1"/>
</dbReference>
<dbReference type="Gene3D" id="3.30.70.260">
    <property type="match status" value="1"/>
</dbReference>
<dbReference type="FunFam" id="3.10.20.30:FF:000002">
    <property type="entry name" value="GTP pyrophosphokinase (RelA/SpoT)"/>
    <property type="match status" value="1"/>
</dbReference>
<dbReference type="Gene3D" id="3.10.20.30">
    <property type="match status" value="1"/>
</dbReference>
<dbReference type="Gene3D" id="3.30.460.10">
    <property type="entry name" value="Beta Polymerase, domain 2"/>
    <property type="match status" value="1"/>
</dbReference>
<name>A0A0F5IQT0_9BACT</name>
<dbReference type="PATRIC" id="fig|927665.4.peg.4656"/>
<evidence type="ECO:0000313" key="4">
    <source>
        <dbReference type="Proteomes" id="UP000033047"/>
    </source>
</evidence>
<sequence>MKQIYDQHIRQQVTTLFQAMEQRVTPEEMERIKAAYALADEAHKSQKRKTGEPYIIHPIAVAYIVGKELMLGANPVIAAFLHDVVEDTPYTIEDIEERFGEDVAFLVRVVTKRKKEHYEMSKQLDNFKQMLDSVHYDIRAILIKLSDRLHNMRTLESMRPDKQMKIAGETDYFYAPLANRLGLYDIKTELENLSLRYRCPREYAMLAELLEKDEADNRGRLDYFTDRISRLLSDNGIRARLEVMYREPYSIWRKMQATGRDFKHLDYRHVIHIIFPDDLQVSEKNMSLRIYSLLTDEFKEKPGGIANYIDSPKENGYQSFHVKLLCEQGIWEEIHISSERMVRNSRLGCVAGRTEKNIDNWIEKFKAVLQDIAYHSQEGSFMESVVTSFYNDDIMVFTPQGRPIILPQRATALDFAFEIHSRIGEHAQYARVNGKLCSIKTVLHRGDCVEIGVNEHINPQPDWINHVLTYKAKRHLRSCLSRMKQIPYKRCPYCHPLPGDEVIGFTEVDKCVTVHKRDCSSAICLASQKGDSIVSVNFEEDKDILYPVSISIKAVDRYHLLSDLIDSITNKLKLSIVNLTTVTVDEIVDCTIDFSVHSVKELQDVIAHVNMITGVDEVRRRELK</sequence>
<dbReference type="EMBL" id="AQHV01000025">
    <property type="protein sequence ID" value="KKB47680.1"/>
    <property type="molecule type" value="Genomic_DNA"/>
</dbReference>
<feature type="domain" description="TGS" evidence="2">
    <location>
        <begin position="392"/>
        <end position="453"/>
    </location>
</feature>
<dbReference type="InterPro" id="IPR003607">
    <property type="entry name" value="HD/PDEase_dom"/>
</dbReference>
<dbReference type="PANTHER" id="PTHR21262">
    <property type="entry name" value="GUANOSINE-3',5'-BIS DIPHOSPHATE 3'-PYROPHOSPHOHYDROLASE"/>
    <property type="match status" value="1"/>
</dbReference>
<dbReference type="Proteomes" id="UP000033047">
    <property type="component" value="Unassembled WGS sequence"/>
</dbReference>
<dbReference type="GO" id="GO:0015969">
    <property type="term" value="P:guanosine tetraphosphate metabolic process"/>
    <property type="evidence" value="ECO:0007669"/>
    <property type="project" value="InterPro"/>
</dbReference>
<comment type="caution">
    <text evidence="3">The sequence shown here is derived from an EMBL/GenBank/DDBJ whole genome shotgun (WGS) entry which is preliminary data.</text>
</comment>